<protein>
    <recommendedName>
        <fullName evidence="3">CCHC-type domain-containing protein</fullName>
    </recommendedName>
</protein>
<proteinExistence type="predicted"/>
<organism evidence="1 2">
    <name type="scientific">Canna indica</name>
    <name type="common">Indian-shot</name>
    <dbReference type="NCBI Taxonomy" id="4628"/>
    <lineage>
        <taxon>Eukaryota</taxon>
        <taxon>Viridiplantae</taxon>
        <taxon>Streptophyta</taxon>
        <taxon>Embryophyta</taxon>
        <taxon>Tracheophyta</taxon>
        <taxon>Spermatophyta</taxon>
        <taxon>Magnoliopsida</taxon>
        <taxon>Liliopsida</taxon>
        <taxon>Zingiberales</taxon>
        <taxon>Cannaceae</taxon>
        <taxon>Canna</taxon>
    </lineage>
</organism>
<reference evidence="1 2" key="1">
    <citation type="submission" date="2023-10" db="EMBL/GenBank/DDBJ databases">
        <title>Chromosome-scale genome assembly provides insights into flower coloration mechanisms of Canna indica.</title>
        <authorList>
            <person name="Li C."/>
        </authorList>
    </citation>
    <scope>NUCLEOTIDE SEQUENCE [LARGE SCALE GENOMIC DNA]</scope>
    <source>
        <tissue evidence="1">Flower</tissue>
    </source>
</reference>
<dbReference type="EMBL" id="CP136893">
    <property type="protein sequence ID" value="WOL05757.1"/>
    <property type="molecule type" value="Genomic_DNA"/>
</dbReference>
<dbReference type="GO" id="GO:0003676">
    <property type="term" value="F:nucleic acid binding"/>
    <property type="evidence" value="ECO:0007669"/>
    <property type="project" value="InterPro"/>
</dbReference>
<dbReference type="Proteomes" id="UP001327560">
    <property type="component" value="Chromosome 4"/>
</dbReference>
<dbReference type="InterPro" id="IPR036875">
    <property type="entry name" value="Znf_CCHC_sf"/>
</dbReference>
<gene>
    <name evidence="1" type="ORF">Cni_G14488</name>
</gene>
<evidence type="ECO:0008006" key="3">
    <source>
        <dbReference type="Google" id="ProtNLM"/>
    </source>
</evidence>
<dbReference type="AlphaFoldDB" id="A0AAQ3KC94"/>
<sequence>MARADKFEVVGHEEQFVVNLETRVCSFNGETLWEQVLDMPKILPPTARIPIGRPKKLRREVDKLVRKNKLKRNGGSMTCSKCGTYGHNKRGCKMTEPTPTHINFTYLGNLHHRMLAIDHPPTASTGGTTTCRWRHSTISNTTC</sequence>
<accession>A0AAQ3KC94</accession>
<dbReference type="GO" id="GO:0008270">
    <property type="term" value="F:zinc ion binding"/>
    <property type="evidence" value="ECO:0007669"/>
    <property type="project" value="InterPro"/>
</dbReference>
<keyword evidence="2" id="KW-1185">Reference proteome</keyword>
<name>A0AAQ3KC94_9LILI</name>
<evidence type="ECO:0000313" key="2">
    <source>
        <dbReference type="Proteomes" id="UP001327560"/>
    </source>
</evidence>
<evidence type="ECO:0000313" key="1">
    <source>
        <dbReference type="EMBL" id="WOL05757.1"/>
    </source>
</evidence>
<dbReference type="SUPFAM" id="SSF57756">
    <property type="entry name" value="Retrovirus zinc finger-like domains"/>
    <property type="match status" value="1"/>
</dbReference>